<feature type="domain" description="Isocitrate dehydrogenase kinase/phosphatase (AceK) kinase" evidence="12">
    <location>
        <begin position="313"/>
        <end position="571"/>
    </location>
</feature>
<evidence type="ECO:0000313" key="15">
    <source>
        <dbReference type="Proteomes" id="UP000198749"/>
    </source>
</evidence>
<dbReference type="GO" id="GO:0006099">
    <property type="term" value="P:tricarboxylic acid cycle"/>
    <property type="evidence" value="ECO:0007669"/>
    <property type="project" value="UniProtKB-UniRule"/>
</dbReference>
<evidence type="ECO:0000256" key="2">
    <source>
        <dbReference type="ARBA" id="ARBA00022490"/>
    </source>
</evidence>
<dbReference type="Pfam" id="PF06315">
    <property type="entry name" value="AceK_kinase"/>
    <property type="match status" value="1"/>
</dbReference>
<keyword evidence="3 11" id="KW-0723">Serine/threonine-protein kinase</keyword>
<dbReference type="EC" id="2.7.11.5" evidence="11"/>
<comment type="function">
    <text evidence="11">Bifunctional enzyme which can phosphorylate or dephosphorylate isocitrate dehydrogenase (IDH) on a specific serine residue. This is a regulatory mechanism which enables bacteria to bypass the Krebs cycle via the glyoxylate shunt in response to the source of carbon. When bacteria are grown on glucose, IDH is fully active and unphosphorylated, but when grown on acetate or ethanol, the activity of IDH declines drastically concomitant with its phosphorylation.</text>
</comment>
<dbReference type="InterPro" id="IPR046855">
    <property type="entry name" value="AceK_kinase"/>
</dbReference>
<comment type="subcellular location">
    <subcellularLocation>
        <location evidence="11">Cytoplasm</location>
    </subcellularLocation>
</comment>
<evidence type="ECO:0000259" key="12">
    <source>
        <dbReference type="Pfam" id="PF06315"/>
    </source>
</evidence>
<dbReference type="AlphaFoldDB" id="A0A1H9JBB2"/>
<evidence type="ECO:0000256" key="8">
    <source>
        <dbReference type="ARBA" id="ARBA00022801"/>
    </source>
</evidence>
<dbReference type="GO" id="GO:0016208">
    <property type="term" value="F:AMP binding"/>
    <property type="evidence" value="ECO:0007669"/>
    <property type="project" value="TreeGrafter"/>
</dbReference>
<evidence type="ECO:0000256" key="7">
    <source>
        <dbReference type="ARBA" id="ARBA00022777"/>
    </source>
</evidence>
<dbReference type="RefSeq" id="WP_091359678.1">
    <property type="nucleotide sequence ID" value="NZ_AP025284.1"/>
</dbReference>
<evidence type="ECO:0000256" key="5">
    <source>
        <dbReference type="ARBA" id="ARBA00022679"/>
    </source>
</evidence>
<dbReference type="STRING" id="355243.SAMN03080615_02895"/>
<keyword evidence="1 11" id="KW-0329">Glyoxylate bypass</keyword>
<evidence type="ECO:0000256" key="4">
    <source>
        <dbReference type="ARBA" id="ARBA00022532"/>
    </source>
</evidence>
<evidence type="ECO:0000256" key="6">
    <source>
        <dbReference type="ARBA" id="ARBA00022741"/>
    </source>
</evidence>
<keyword evidence="15" id="KW-1185">Reference proteome</keyword>
<dbReference type="Proteomes" id="UP000198749">
    <property type="component" value="Unassembled WGS sequence"/>
</dbReference>
<dbReference type="PIRSF" id="PIRSF000719">
    <property type="entry name" value="AceK"/>
    <property type="match status" value="1"/>
</dbReference>
<reference evidence="15" key="1">
    <citation type="submission" date="2016-10" db="EMBL/GenBank/DDBJ databases">
        <authorList>
            <person name="Varghese N."/>
            <person name="Submissions S."/>
        </authorList>
    </citation>
    <scope>NUCLEOTIDE SEQUENCE [LARGE SCALE GENOMIC DNA]</scope>
    <source>
        <strain evidence="15">DSM 18887</strain>
    </source>
</reference>
<keyword evidence="9 11" id="KW-0067">ATP-binding</keyword>
<evidence type="ECO:0000256" key="1">
    <source>
        <dbReference type="ARBA" id="ARBA00022435"/>
    </source>
</evidence>
<dbReference type="HAMAP" id="MF_00747">
    <property type="entry name" value="AceK"/>
    <property type="match status" value="1"/>
</dbReference>
<dbReference type="GO" id="GO:0008772">
    <property type="term" value="F:[isocitrate dehydrogenase (NADP+)] kinase activity"/>
    <property type="evidence" value="ECO:0007669"/>
    <property type="project" value="UniProtKB-UniRule"/>
</dbReference>
<keyword evidence="4 11" id="KW-0816">Tricarboxylic acid cycle</keyword>
<dbReference type="GO" id="GO:0006006">
    <property type="term" value="P:glucose metabolic process"/>
    <property type="evidence" value="ECO:0007669"/>
    <property type="project" value="InterPro"/>
</dbReference>
<protein>
    <recommendedName>
        <fullName evidence="11">Isocitrate dehydrogenase kinase/phosphatase</fullName>
        <shortName evidence="11">IDH kinase/phosphatase</shortName>
        <shortName evidence="11">IDHK/P</shortName>
        <ecNumber evidence="11">2.7.11.5</ecNumber>
        <ecNumber evidence="11">3.1.3.-</ecNumber>
    </recommendedName>
</protein>
<dbReference type="GO" id="GO:0004674">
    <property type="term" value="F:protein serine/threonine kinase activity"/>
    <property type="evidence" value="ECO:0007669"/>
    <property type="project" value="UniProtKB-KW"/>
</dbReference>
<accession>A0A1H9JBB2</accession>
<dbReference type="GO" id="GO:0004721">
    <property type="term" value="F:phosphoprotein phosphatase activity"/>
    <property type="evidence" value="ECO:0007669"/>
    <property type="project" value="UniProtKB-KW"/>
</dbReference>
<feature type="active site" evidence="11">
    <location>
        <position position="374"/>
    </location>
</feature>
<evidence type="ECO:0000259" key="13">
    <source>
        <dbReference type="Pfam" id="PF20423"/>
    </source>
</evidence>
<keyword evidence="2 11" id="KW-0963">Cytoplasm</keyword>
<comment type="similarity">
    <text evidence="11">Belongs to the AceK family.</text>
</comment>
<evidence type="ECO:0000256" key="11">
    <source>
        <dbReference type="HAMAP-Rule" id="MF_00747"/>
    </source>
</evidence>
<dbReference type="PANTHER" id="PTHR39559">
    <property type="match status" value="1"/>
</dbReference>
<dbReference type="PANTHER" id="PTHR39559:SF1">
    <property type="entry name" value="ISOCITRATE DEHYDROGENASE KINASE_PHOSPHATASE"/>
    <property type="match status" value="1"/>
</dbReference>
<proteinExistence type="inferred from homology"/>
<dbReference type="InterPro" id="IPR010452">
    <property type="entry name" value="Isocitrate_DH_AceK"/>
</dbReference>
<organism evidence="14 15">
    <name type="scientific">Amphritea atlantica</name>
    <dbReference type="NCBI Taxonomy" id="355243"/>
    <lineage>
        <taxon>Bacteria</taxon>
        <taxon>Pseudomonadati</taxon>
        <taxon>Pseudomonadota</taxon>
        <taxon>Gammaproteobacteria</taxon>
        <taxon>Oceanospirillales</taxon>
        <taxon>Oceanospirillaceae</taxon>
        <taxon>Amphritea</taxon>
    </lineage>
</organism>
<feature type="binding site" evidence="11">
    <location>
        <position position="339"/>
    </location>
    <ligand>
        <name>ATP</name>
        <dbReference type="ChEBI" id="CHEBI:30616"/>
    </ligand>
</feature>
<keyword evidence="7 11" id="KW-0418">Kinase</keyword>
<keyword evidence="8 11" id="KW-0378">Hydrolase</keyword>
<dbReference type="GO" id="GO:0005524">
    <property type="term" value="F:ATP binding"/>
    <property type="evidence" value="ECO:0007669"/>
    <property type="project" value="UniProtKB-UniRule"/>
</dbReference>
<evidence type="ECO:0000256" key="10">
    <source>
        <dbReference type="ARBA" id="ARBA00022912"/>
    </source>
</evidence>
<keyword evidence="6 11" id="KW-0547">Nucleotide-binding</keyword>
<name>A0A1H9JBB2_9GAMM</name>
<keyword evidence="10 11" id="KW-0904">Protein phosphatase</keyword>
<dbReference type="NCBIfam" id="NF002804">
    <property type="entry name" value="PRK02946.1"/>
    <property type="match status" value="1"/>
</dbReference>
<keyword evidence="5 11" id="KW-0808">Transferase</keyword>
<dbReference type="GO" id="GO:0005737">
    <property type="term" value="C:cytoplasm"/>
    <property type="evidence" value="ECO:0007669"/>
    <property type="project" value="UniProtKB-SubCell"/>
</dbReference>
<evidence type="ECO:0000313" key="14">
    <source>
        <dbReference type="EMBL" id="SEQ84073.1"/>
    </source>
</evidence>
<gene>
    <name evidence="11" type="primary">aceK</name>
    <name evidence="14" type="ORF">SAMN03080615_02895</name>
</gene>
<evidence type="ECO:0000256" key="3">
    <source>
        <dbReference type="ARBA" id="ARBA00022527"/>
    </source>
</evidence>
<dbReference type="InterPro" id="IPR046854">
    <property type="entry name" value="AceK_regulatory"/>
</dbReference>
<dbReference type="EMBL" id="FOGB01000009">
    <property type="protein sequence ID" value="SEQ84073.1"/>
    <property type="molecule type" value="Genomic_DNA"/>
</dbReference>
<feature type="domain" description="Isocitrate dehydrogenase kinase/phosphatase (AceK) regulatory" evidence="13">
    <location>
        <begin position="11"/>
        <end position="311"/>
    </location>
</feature>
<dbReference type="GO" id="GO:0006097">
    <property type="term" value="P:glyoxylate cycle"/>
    <property type="evidence" value="ECO:0007669"/>
    <property type="project" value="UniProtKB-UniRule"/>
</dbReference>
<evidence type="ECO:0000256" key="9">
    <source>
        <dbReference type="ARBA" id="ARBA00022840"/>
    </source>
</evidence>
<dbReference type="OrthoDB" id="5287793at2"/>
<sequence>MKQRDAELIALLILDGFTDYRKQFKAITLQARPCFEAADWPAIQCLSVERIDLYGAMVERVSRQIRAAIRDSAESALWVAVKASYLSLIVARDDADLSETFYNSVYCALFGHRQITDQLMFISSTAQRPSQHRTLNTGQIYRRYTLKKGLINVINQLMDDYQFAIPWENKRRDIRNLLRYIRAHVAADIVADENTVIEVIQAIFYRNKGAYIVGRVQFNHHSLPFILPILNNEHGAVYIDTALTDENDVSIVFSFTRTYFLVDVDVPAEFICFLHSLIPMKSIAELYNSIGFYKQGKAEFYRDFMTHMEQTSDQFEVAPGTKGMVMTVFTLPSYPVVFKIIKDRFASAKQITREGVIAKYQLVKRHDRAGRMADTQEFVNLTLPRKRFSDTLLAELKQVAAASVDIDADEVVIKHLWTERRMIPLNIYLDEMLRQDNEQAVFLAINEFGKCVKELAAANIFAGDMLFKNFGVTRHGRVVFYDYDEISYLTECNFRAIPEPLYPEQELAAEPWYSVAANDVFPEEFSLLTACDHRVRRLFDQLHGDLLDPQWWVNMQTQVRGGAIIDLFPYRKLCRFDRKTLI</sequence>
<dbReference type="Pfam" id="PF20423">
    <property type="entry name" value="AceK_regulatory"/>
    <property type="match status" value="1"/>
</dbReference>
<feature type="binding site" evidence="11">
    <location>
        <begin position="318"/>
        <end position="324"/>
    </location>
    <ligand>
        <name>ATP</name>
        <dbReference type="ChEBI" id="CHEBI:30616"/>
    </ligand>
</feature>
<comment type="catalytic activity">
    <reaction evidence="11">
        <text>L-seryl-[isocitrate dehydrogenase] + ATP = O-phospho-L-seryl-[isocitrate dehydrogenase] + ADP + H(+)</text>
        <dbReference type="Rhea" id="RHEA:43540"/>
        <dbReference type="Rhea" id="RHEA-COMP:10605"/>
        <dbReference type="Rhea" id="RHEA-COMP:10606"/>
        <dbReference type="ChEBI" id="CHEBI:15378"/>
        <dbReference type="ChEBI" id="CHEBI:29999"/>
        <dbReference type="ChEBI" id="CHEBI:30616"/>
        <dbReference type="ChEBI" id="CHEBI:83421"/>
        <dbReference type="ChEBI" id="CHEBI:456216"/>
        <dbReference type="EC" id="2.7.11.5"/>
    </reaction>
</comment>
<dbReference type="EC" id="3.1.3.-" evidence="11"/>